<protein>
    <submittedName>
        <fullName evidence="2">Glutamine amidotransferase</fullName>
    </submittedName>
</protein>
<dbReference type="EMBL" id="SSMQ01000036">
    <property type="protein sequence ID" value="TKD02039.1"/>
    <property type="molecule type" value="Genomic_DNA"/>
</dbReference>
<dbReference type="Gene3D" id="3.40.50.880">
    <property type="match status" value="1"/>
</dbReference>
<dbReference type="PANTHER" id="PTHR42695:SF5">
    <property type="entry name" value="GLUTAMINE AMIDOTRANSFERASE YLR126C-RELATED"/>
    <property type="match status" value="1"/>
</dbReference>
<name>A0A4U1J493_9BACT</name>
<accession>A0A4U1J493</accession>
<dbReference type="InterPro" id="IPR029062">
    <property type="entry name" value="Class_I_gatase-like"/>
</dbReference>
<gene>
    <name evidence="2" type="ORF">E8A74_29690</name>
</gene>
<organism evidence="2 3">
    <name type="scientific">Polyangium fumosum</name>
    <dbReference type="NCBI Taxonomy" id="889272"/>
    <lineage>
        <taxon>Bacteria</taxon>
        <taxon>Pseudomonadati</taxon>
        <taxon>Myxococcota</taxon>
        <taxon>Polyangia</taxon>
        <taxon>Polyangiales</taxon>
        <taxon>Polyangiaceae</taxon>
        <taxon>Polyangium</taxon>
    </lineage>
</organism>
<dbReference type="OrthoDB" id="9813383at2"/>
<dbReference type="SUPFAM" id="SSF52317">
    <property type="entry name" value="Class I glutamine amidotransferase-like"/>
    <property type="match status" value="1"/>
</dbReference>
<dbReference type="NCBIfam" id="NF006562">
    <property type="entry name" value="PRK09065.1"/>
    <property type="match status" value="1"/>
</dbReference>
<evidence type="ECO:0000313" key="3">
    <source>
        <dbReference type="Proteomes" id="UP000309215"/>
    </source>
</evidence>
<keyword evidence="3" id="KW-1185">Reference proteome</keyword>
<sequence length="247" mass="27390">MAAERSDRSHRKIFIMKTGEPVPKVRERRGEFADLITSVIGDAWSGGYETFDAREGGPPDLRDAAALVITGSAANVPTREPWMLATEGYLREVVGLGVPTFGICFGHQILAQALGGEVQRNPRGREIGSRAIHRLTDDPIFDGLPQVFTANVTHVDTVVRLPRGATALAKNDLEDHHAIRFTETCYGVQFHPELDADVMRGYIEHRWEVLAGEGFSVETLHAAIEEGDFGRRTLVNFIRHILPRDAR</sequence>
<dbReference type="PROSITE" id="PS51273">
    <property type="entry name" value="GATASE_TYPE_1"/>
    <property type="match status" value="1"/>
</dbReference>
<proteinExistence type="predicted"/>
<comment type="caution">
    <text evidence="2">The sequence shown here is derived from an EMBL/GenBank/DDBJ whole genome shotgun (WGS) entry which is preliminary data.</text>
</comment>
<evidence type="ECO:0000259" key="1">
    <source>
        <dbReference type="Pfam" id="PF00117"/>
    </source>
</evidence>
<dbReference type="Pfam" id="PF00117">
    <property type="entry name" value="GATase"/>
    <property type="match status" value="1"/>
</dbReference>
<keyword evidence="2" id="KW-0315">Glutamine amidotransferase</keyword>
<keyword evidence="2" id="KW-0808">Transferase</keyword>
<dbReference type="GO" id="GO:0005829">
    <property type="term" value="C:cytosol"/>
    <property type="evidence" value="ECO:0007669"/>
    <property type="project" value="TreeGrafter"/>
</dbReference>
<evidence type="ECO:0000313" key="2">
    <source>
        <dbReference type="EMBL" id="TKD02039.1"/>
    </source>
</evidence>
<reference evidence="2 3" key="1">
    <citation type="submission" date="2019-04" db="EMBL/GenBank/DDBJ databases">
        <authorList>
            <person name="Li Y."/>
            <person name="Wang J."/>
        </authorList>
    </citation>
    <scope>NUCLEOTIDE SEQUENCE [LARGE SCALE GENOMIC DNA]</scope>
    <source>
        <strain evidence="2 3">DSM 14668</strain>
    </source>
</reference>
<dbReference type="AlphaFoldDB" id="A0A4U1J493"/>
<dbReference type="GO" id="GO:0016740">
    <property type="term" value="F:transferase activity"/>
    <property type="evidence" value="ECO:0007669"/>
    <property type="project" value="UniProtKB-KW"/>
</dbReference>
<feature type="domain" description="Glutamine amidotransferase" evidence="1">
    <location>
        <begin position="88"/>
        <end position="196"/>
    </location>
</feature>
<dbReference type="InterPro" id="IPR044992">
    <property type="entry name" value="ChyE-like"/>
</dbReference>
<dbReference type="CDD" id="cd01741">
    <property type="entry name" value="GATase1_1"/>
    <property type="match status" value="1"/>
</dbReference>
<dbReference type="PANTHER" id="PTHR42695">
    <property type="entry name" value="GLUTAMINE AMIDOTRANSFERASE YLR126C-RELATED"/>
    <property type="match status" value="1"/>
</dbReference>
<dbReference type="InterPro" id="IPR017926">
    <property type="entry name" value="GATASE"/>
</dbReference>
<dbReference type="RefSeq" id="WP_136932477.1">
    <property type="nucleotide sequence ID" value="NZ_SSMQ01000036.1"/>
</dbReference>
<dbReference type="Proteomes" id="UP000309215">
    <property type="component" value="Unassembled WGS sequence"/>
</dbReference>